<feature type="transmembrane region" description="Helical" evidence="1">
    <location>
        <begin position="122"/>
        <end position="145"/>
    </location>
</feature>
<evidence type="ECO:0000256" key="1">
    <source>
        <dbReference type="SAM" id="Phobius"/>
    </source>
</evidence>
<accession>A0A2N5JBD6</accession>
<proteinExistence type="predicted"/>
<feature type="transmembrane region" description="Helical" evidence="1">
    <location>
        <begin position="179"/>
        <end position="199"/>
    </location>
</feature>
<dbReference type="OrthoDB" id="3231244at2"/>
<feature type="transmembrane region" description="Helical" evidence="1">
    <location>
        <begin position="243"/>
        <end position="261"/>
    </location>
</feature>
<evidence type="ECO:0000313" key="2">
    <source>
        <dbReference type="EMBL" id="PLS31518.1"/>
    </source>
</evidence>
<feature type="transmembrane region" description="Helical" evidence="1">
    <location>
        <begin position="351"/>
        <end position="369"/>
    </location>
</feature>
<evidence type="ECO:0000313" key="3">
    <source>
        <dbReference type="Proteomes" id="UP000235050"/>
    </source>
</evidence>
<keyword evidence="1" id="KW-0472">Membrane</keyword>
<dbReference type="RefSeq" id="WP_101615570.1">
    <property type="nucleotide sequence ID" value="NZ_NMWU01000009.1"/>
</dbReference>
<organism evidence="2 3">
    <name type="scientific">Bifidobacterium margollesii</name>
    <dbReference type="NCBI Taxonomy" id="2020964"/>
    <lineage>
        <taxon>Bacteria</taxon>
        <taxon>Bacillati</taxon>
        <taxon>Actinomycetota</taxon>
        <taxon>Actinomycetes</taxon>
        <taxon>Bifidobacteriales</taxon>
        <taxon>Bifidobacteriaceae</taxon>
        <taxon>Bifidobacterium</taxon>
    </lineage>
</organism>
<keyword evidence="1" id="KW-0812">Transmembrane</keyword>
<keyword evidence="3" id="KW-1185">Reference proteome</keyword>
<keyword evidence="1" id="KW-1133">Transmembrane helix</keyword>
<feature type="transmembrane region" description="Helical" evidence="1">
    <location>
        <begin position="375"/>
        <end position="394"/>
    </location>
</feature>
<reference evidence="2 3" key="1">
    <citation type="submission" date="2017-07" db="EMBL/GenBank/DDBJ databases">
        <title>Bifidobacterium novel species.</title>
        <authorList>
            <person name="Lugli G.A."/>
            <person name="Milani C."/>
            <person name="Duranti S."/>
            <person name="Mangifesta M."/>
        </authorList>
    </citation>
    <scope>NUCLEOTIDE SEQUENCE [LARGE SCALE GENOMIC DNA]</scope>
    <source>
        <strain evidence="3">Uis1B</strain>
    </source>
</reference>
<dbReference type="Proteomes" id="UP000235050">
    <property type="component" value="Unassembled WGS sequence"/>
</dbReference>
<protein>
    <submittedName>
        <fullName evidence="2">Uncharacterized protein</fullName>
    </submittedName>
</protein>
<name>A0A2N5JBD6_9BIFI</name>
<sequence>MKYETGRPLVDVFRAYERLRDRRDDRQWAERAAWDLVERHHVGVDAVGDALSRELTLLRDMLTADGCGDDAVVRDADGTVSGRPIRDLLGMPESWAEETAKSWRDDGIDRFDYEQPMTIRDVVVYGFGLSCGLALMFWIALAFAVRDWGTPGMTSRVFLPSPVLIDVDDVTQAGKAVGLIAWPMPLIPWLLTMLVLLVGRAYRQVLADRSFIMAVASCAVLAVAGIALMVAVMMMAANGPYAHTAWMLAFAGLYGLAAYGIGRLWRERDDDDADVGPMADDLLMNDDEWLERAASLLRERNDMTDNDVRRICSEAKTHAKHNGSTLVAEFGTPGEYAHRFAPTGKNRRREFWYWVFAVLLALANIAWLIVTGGAVTWWVVGQLICFDIAMILAWRGWKANRNH</sequence>
<dbReference type="EMBL" id="NMWU01000009">
    <property type="protein sequence ID" value="PLS31518.1"/>
    <property type="molecule type" value="Genomic_DNA"/>
</dbReference>
<feature type="transmembrane region" description="Helical" evidence="1">
    <location>
        <begin position="211"/>
        <end position="237"/>
    </location>
</feature>
<gene>
    <name evidence="2" type="ORF">Uis1B_0653</name>
</gene>
<dbReference type="AlphaFoldDB" id="A0A2N5JBD6"/>
<comment type="caution">
    <text evidence="2">The sequence shown here is derived from an EMBL/GenBank/DDBJ whole genome shotgun (WGS) entry which is preliminary data.</text>
</comment>